<dbReference type="HOGENOM" id="CLU_1270230_0_0_0"/>
<dbReference type="InterPro" id="IPR002686">
    <property type="entry name" value="Transposase_17"/>
</dbReference>
<evidence type="ECO:0000259" key="1">
    <source>
        <dbReference type="Pfam" id="PF01797"/>
    </source>
</evidence>
<dbReference type="eggNOG" id="ENOG5034BY3">
    <property type="taxonomic scope" value="Bacteria"/>
</dbReference>
<evidence type="ECO:0000313" key="3">
    <source>
        <dbReference type="Proteomes" id="UP000030661"/>
    </source>
</evidence>
<proteinExistence type="predicted"/>
<sequence length="217" mass="25424">MYPTKCQSCYKYHHHTVDKTCPLCHRIAFSEHVLCDLIREGHDDVHPFECFAFRPNLLLVAGGRQISTATTPESESEEAQHTSQETLRWKDKWFLAYAKQQLQFYTDHVFYDMKFHLCLTTWHRRQLLTDTDQYFASLAEIVYQSGKPFEGTVALLAMGADHLHIYMNLTPNDAFEDIARHTLTVTEQRCFERFPELSSSPGEPIFNYRYFVETIGR</sequence>
<keyword evidence="3" id="KW-1185">Reference proteome</keyword>
<dbReference type="InterPro" id="IPR036515">
    <property type="entry name" value="Transposase_17_sf"/>
</dbReference>
<dbReference type="STRING" id="1499967.U27_06099"/>
<protein>
    <submittedName>
        <fullName evidence="2">Transposase and inactivated derivatives</fullName>
    </submittedName>
</protein>
<dbReference type="Proteomes" id="UP000030661">
    <property type="component" value="Unassembled WGS sequence"/>
</dbReference>
<dbReference type="Gene3D" id="3.30.70.1290">
    <property type="entry name" value="Transposase IS200-like"/>
    <property type="match status" value="1"/>
</dbReference>
<dbReference type="AlphaFoldDB" id="A0A081C3G8"/>
<dbReference type="EMBL" id="DF820469">
    <property type="protein sequence ID" value="GAK59123.1"/>
    <property type="molecule type" value="Genomic_DNA"/>
</dbReference>
<name>A0A081C3G8_VECG1</name>
<evidence type="ECO:0000313" key="2">
    <source>
        <dbReference type="EMBL" id="GAK59123.1"/>
    </source>
</evidence>
<accession>A0A081C3G8</accession>
<dbReference type="GO" id="GO:0003677">
    <property type="term" value="F:DNA binding"/>
    <property type="evidence" value="ECO:0007669"/>
    <property type="project" value="InterPro"/>
</dbReference>
<feature type="domain" description="Transposase IS200-like" evidence="1">
    <location>
        <begin position="110"/>
        <end position="216"/>
    </location>
</feature>
<reference evidence="2" key="1">
    <citation type="journal article" date="2015" name="PeerJ">
        <title>First genomic representation of candidate bacterial phylum KSB3 points to enhanced environmental sensing as a trigger of wastewater bulking.</title>
        <authorList>
            <person name="Sekiguchi Y."/>
            <person name="Ohashi A."/>
            <person name="Parks D.H."/>
            <person name="Yamauchi T."/>
            <person name="Tyson G.W."/>
            <person name="Hugenholtz P."/>
        </authorList>
    </citation>
    <scope>NUCLEOTIDE SEQUENCE [LARGE SCALE GENOMIC DNA]</scope>
</reference>
<dbReference type="GO" id="GO:0006313">
    <property type="term" value="P:DNA transposition"/>
    <property type="evidence" value="ECO:0007669"/>
    <property type="project" value="InterPro"/>
</dbReference>
<organism evidence="2">
    <name type="scientific">Vecturithrix granuli</name>
    <dbReference type="NCBI Taxonomy" id="1499967"/>
    <lineage>
        <taxon>Bacteria</taxon>
        <taxon>Candidatus Moduliflexota</taxon>
        <taxon>Candidatus Vecturitrichia</taxon>
        <taxon>Candidatus Vecturitrichales</taxon>
        <taxon>Candidatus Vecturitrichaceae</taxon>
        <taxon>Candidatus Vecturithrix</taxon>
    </lineage>
</organism>
<gene>
    <name evidence="2" type="ORF">U27_06099</name>
</gene>
<dbReference type="SUPFAM" id="SSF143422">
    <property type="entry name" value="Transposase IS200-like"/>
    <property type="match status" value="1"/>
</dbReference>
<dbReference type="Pfam" id="PF01797">
    <property type="entry name" value="Y1_Tnp"/>
    <property type="match status" value="1"/>
</dbReference>
<dbReference type="GO" id="GO:0004803">
    <property type="term" value="F:transposase activity"/>
    <property type="evidence" value="ECO:0007669"/>
    <property type="project" value="InterPro"/>
</dbReference>